<proteinExistence type="predicted"/>
<sequence>MKTWIVTTGNSDIQLKNNKNWEPFYCELLEKGNTEISYERDIFISVEKDKVTKLYPAPSRVLGIVYEDKINNYVSDLEFPLLDTYCQYFKKKTKLDRIIVLLSDQQRIFQNQQRDKDYCPYWQDTCTLKPILTWYFQDKFKDILTSQFDPERDFLYLQPDSGKGLDHWNETLLLVKNVFNEININNPEIYVSHQAGTPAISSAVQFVSLNKFEKVKFVLSNQYYNIAYNKESKSEAEEVKFESESQSVLQNQSEEVDNKQSEYRRSLQIEKAKQLIISGFPGAALKIIQDVEGISHSRINELEKMVSFFNLHSIERDSKEDFEIPNASQRIVDSLDLIGFFLNQKNYLQGITLLAAAQETFLKTAILNEASKLADTHQGFSVSEFLKWDNEGLYLLSESELRKKLKLSTNQPLDQIKIEILIKLKFPNSNGQIDSRYKKQVPNELKFKTNENFAMIEWLQKLRPDLEIDKTDKTKFKKKLWENLIWSCSYYKNREDDLRNQLMHNLRGMKDDDAIKYLLGYPEDKKKQYQGDDDFQKFMNDYNQYIKNCNVKNAYEQYVRQRFLHIMKLLEMPFVTGKLQQKLSKIADSLDEQS</sequence>
<organism evidence="1 2">
    <name type="scientific">Anabaena catenula FACHB-362</name>
    <dbReference type="NCBI Taxonomy" id="2692877"/>
    <lineage>
        <taxon>Bacteria</taxon>
        <taxon>Bacillati</taxon>
        <taxon>Cyanobacteriota</taxon>
        <taxon>Cyanophyceae</taxon>
        <taxon>Nostocales</taxon>
        <taxon>Nostocaceae</taxon>
        <taxon>Anabaena</taxon>
    </lineage>
</organism>
<protein>
    <recommendedName>
        <fullName evidence="3">CRISPR-associated protein</fullName>
    </recommendedName>
</protein>
<keyword evidence="2" id="KW-1185">Reference proteome</keyword>
<evidence type="ECO:0000313" key="1">
    <source>
        <dbReference type="EMBL" id="MBD2692128.1"/>
    </source>
</evidence>
<evidence type="ECO:0008006" key="3">
    <source>
        <dbReference type="Google" id="ProtNLM"/>
    </source>
</evidence>
<accession>A0ABR8J385</accession>
<evidence type="ECO:0000313" key="2">
    <source>
        <dbReference type="Proteomes" id="UP000660381"/>
    </source>
</evidence>
<comment type="caution">
    <text evidence="1">The sequence shown here is derived from an EMBL/GenBank/DDBJ whole genome shotgun (WGS) entry which is preliminary data.</text>
</comment>
<reference evidence="1 2" key="1">
    <citation type="journal article" date="2020" name="ISME J.">
        <title>Comparative genomics reveals insights into cyanobacterial evolution and habitat adaptation.</title>
        <authorList>
            <person name="Chen M.Y."/>
            <person name="Teng W.K."/>
            <person name="Zhao L."/>
            <person name="Hu C.X."/>
            <person name="Zhou Y.K."/>
            <person name="Han B.P."/>
            <person name="Song L.R."/>
            <person name="Shu W.S."/>
        </authorList>
    </citation>
    <scope>NUCLEOTIDE SEQUENCE [LARGE SCALE GENOMIC DNA]</scope>
    <source>
        <strain evidence="1 2">FACHB-362</strain>
    </source>
</reference>
<name>A0ABR8J385_9NOST</name>
<dbReference type="RefSeq" id="WP_190906550.1">
    <property type="nucleotide sequence ID" value="NZ_JACJTQ010000012.1"/>
</dbReference>
<dbReference type="EMBL" id="JACJTQ010000012">
    <property type="protein sequence ID" value="MBD2692128.1"/>
    <property type="molecule type" value="Genomic_DNA"/>
</dbReference>
<dbReference type="Proteomes" id="UP000660381">
    <property type="component" value="Unassembled WGS sequence"/>
</dbReference>
<gene>
    <name evidence="1" type="ORF">H6G68_10220</name>
</gene>